<dbReference type="PANTHER" id="PTHR20872">
    <property type="match status" value="1"/>
</dbReference>
<keyword evidence="2" id="KW-1185">Reference proteome</keyword>
<dbReference type="InterPro" id="IPR036047">
    <property type="entry name" value="F-box-like_dom_sf"/>
</dbReference>
<dbReference type="Pfam" id="PF00646">
    <property type="entry name" value="F-box"/>
    <property type="match status" value="1"/>
</dbReference>
<reference evidence="1 2" key="1">
    <citation type="submission" date="2017-06" db="EMBL/GenBank/DDBJ databases">
        <title>Aedes aegypti genome working group (AGWG) sequencing and assembly.</title>
        <authorList>
            <consortium name="Aedes aegypti Genome Working Group (AGWG)"/>
            <person name="Matthews B.J."/>
        </authorList>
    </citation>
    <scope>NUCLEOTIDE SEQUENCE [LARGE SCALE GENOMIC DNA]</scope>
    <source>
        <strain evidence="1 2">LVP_AGWG</strain>
    </source>
</reference>
<dbReference type="Proteomes" id="UP000008820">
    <property type="component" value="Chromosome 3"/>
</dbReference>
<evidence type="ECO:0000313" key="2">
    <source>
        <dbReference type="Proteomes" id="UP000008820"/>
    </source>
</evidence>
<evidence type="ECO:0000313" key="1">
    <source>
        <dbReference type="EnsemblMetazoa" id="AAEL006705-PA"/>
    </source>
</evidence>
<dbReference type="InParanoid" id="A0A1S4FEG5"/>
<name>A0A1S4FEG5_AEDAE</name>
<dbReference type="VEuPathDB" id="VectorBase:AAEL006705"/>
<dbReference type="InterPro" id="IPR032675">
    <property type="entry name" value="LRR_dom_sf"/>
</dbReference>
<proteinExistence type="predicted"/>
<dbReference type="InterPro" id="IPR001810">
    <property type="entry name" value="F-box_dom"/>
</dbReference>
<dbReference type="Gene3D" id="1.20.1280.50">
    <property type="match status" value="1"/>
</dbReference>
<dbReference type="OrthoDB" id="9974792at2759"/>
<dbReference type="FunCoup" id="A0A1S4FEG5">
    <property type="interactions" value="8"/>
</dbReference>
<protein>
    <submittedName>
        <fullName evidence="1">F-box domain-containing protein</fullName>
    </submittedName>
</protein>
<dbReference type="PROSITE" id="PS50181">
    <property type="entry name" value="FBOX"/>
    <property type="match status" value="1"/>
</dbReference>
<dbReference type="EnsemblMetazoa" id="AAEL006705-RA">
    <property type="protein sequence ID" value="AAEL006705-PA"/>
    <property type="gene ID" value="AAEL006705"/>
</dbReference>
<reference evidence="1" key="2">
    <citation type="submission" date="2020-05" db="UniProtKB">
        <authorList>
            <consortium name="EnsemblMetazoa"/>
        </authorList>
    </citation>
    <scope>IDENTIFICATION</scope>
    <source>
        <strain evidence="1">LVP_AGWG</strain>
    </source>
</reference>
<gene>
    <name evidence="1" type="primary">5568272</name>
</gene>
<dbReference type="AlphaFoldDB" id="A0A1S4FEG5"/>
<dbReference type="SUPFAM" id="SSF52047">
    <property type="entry name" value="RNI-like"/>
    <property type="match status" value="1"/>
</dbReference>
<dbReference type="SUPFAM" id="SSF81383">
    <property type="entry name" value="F-box domain"/>
    <property type="match status" value="1"/>
</dbReference>
<organism evidence="1 2">
    <name type="scientific">Aedes aegypti</name>
    <name type="common">Yellowfever mosquito</name>
    <name type="synonym">Culex aegypti</name>
    <dbReference type="NCBI Taxonomy" id="7159"/>
    <lineage>
        <taxon>Eukaryota</taxon>
        <taxon>Metazoa</taxon>
        <taxon>Ecdysozoa</taxon>
        <taxon>Arthropoda</taxon>
        <taxon>Hexapoda</taxon>
        <taxon>Insecta</taxon>
        <taxon>Pterygota</taxon>
        <taxon>Neoptera</taxon>
        <taxon>Endopterygota</taxon>
        <taxon>Diptera</taxon>
        <taxon>Nematocera</taxon>
        <taxon>Culicoidea</taxon>
        <taxon>Culicidae</taxon>
        <taxon>Culicinae</taxon>
        <taxon>Aedini</taxon>
        <taxon>Aedes</taxon>
        <taxon>Stegomyia</taxon>
    </lineage>
</organism>
<dbReference type="PANTHER" id="PTHR20872:SF1">
    <property type="entry name" value="F-BOX DOMAIN-CONTAINING PROTEIN"/>
    <property type="match status" value="1"/>
</dbReference>
<accession>A0A1S4FEG5</accession>
<dbReference type="Gene3D" id="3.80.10.10">
    <property type="entry name" value="Ribonuclease Inhibitor"/>
    <property type="match status" value="1"/>
</dbReference>
<sequence length="524" mass="60409">MTESRKFSAGWKLDVDDKACYIDIEHDEDEDNEERHDGTNAPEHGTKGRNGAGDELANGQQSQWCDLPDHIMERIFAHLSIRERYYASLTCFSWYQAFSLPNVWSNFMVLDETLSRLKYNYYSGWQPVLDHARTQNCLLSVGKLFRGLDFRPLFSFNNMFQFMTLISWAIEQNQKAKVPREWVGCGLKIKSLNYIFPCNMASSEDPESIKLFGTGGQLLASLKRLMLNLPNLQTLKLVDLMLERYEANHLLDEVLEACCLVLRRLHLINVTMVHCPVMHAALFLNLQVLVISPQNIDDDVLTLLADSKVRHLYLHQNRYTPAAIAITPCTVKGWRMVRRDNPNLRVHLCVESTSAGEILLQPEAPVHSMIYQSPKTMITSDKLLAAVDAYKFTLTVYGHEMLPDFSSPVEFQDRIDSLLVLMARSCPELSVLMIRERISTATLLLIARTAQNLRQLYVRRNQLVEECDWPKNPEWSDEFFQWLQAASQSIESTEKEISQILQNDWKPLSDEHFQKTSLTKHVDY</sequence>